<protein>
    <submittedName>
        <fullName evidence="2">Uncharacterized protein</fullName>
    </submittedName>
</protein>
<dbReference type="EMBL" id="FQ311875">
    <property type="protein sequence ID" value="CBT77197.1"/>
    <property type="molecule type" value="Genomic_DNA"/>
</dbReference>
<evidence type="ECO:0000313" key="2">
    <source>
        <dbReference type="EMBL" id="CBT77197.1"/>
    </source>
</evidence>
<dbReference type="Proteomes" id="UP000006878">
    <property type="component" value="Chromosome"/>
</dbReference>
<reference evidence="3" key="1">
    <citation type="journal article" date="2010" name="PLoS ONE">
        <title>The Arthrobacter arilaitensis Re117 genome sequence reveals its genetic adaptation to the surface of cheese.</title>
        <authorList>
            <person name="Monnet C."/>
            <person name="Loux V."/>
            <person name="Gibrat J.F."/>
            <person name="Spinnler E."/>
            <person name="Barbe V."/>
            <person name="Vacherie B."/>
            <person name="Gavory F."/>
            <person name="Gourbeyre E."/>
            <person name="Siguier P."/>
            <person name="Chandler M."/>
            <person name="Elleuch R."/>
            <person name="Irlinger F."/>
            <person name="Vallaeys T."/>
        </authorList>
    </citation>
    <scope>NUCLEOTIDE SEQUENCE</scope>
    <source>
        <strain evidence="3">DSM 16368 / CIP 108037 / IAM 15318 / JCM 13566 / Re117</strain>
    </source>
</reference>
<dbReference type="RefSeq" id="WP_013350302.1">
    <property type="nucleotide sequence ID" value="NC_014550.1"/>
</dbReference>
<dbReference type="GeneID" id="303186556"/>
<accession>A0ABM9Q0F8</accession>
<proteinExistence type="predicted"/>
<organism evidence="2 3">
    <name type="scientific">Glutamicibacter arilaitensis (strain DSM 16368 / CIP 108037 / IAM 15318 / JCM 13566 / NCIMB 14258 / Re117)</name>
    <name type="common">Arthrobacter arilaitensis</name>
    <dbReference type="NCBI Taxonomy" id="861360"/>
    <lineage>
        <taxon>Bacteria</taxon>
        <taxon>Bacillati</taxon>
        <taxon>Actinomycetota</taxon>
        <taxon>Actinomycetes</taxon>
        <taxon>Micrococcales</taxon>
        <taxon>Micrococcaceae</taxon>
        <taxon>Glutamicibacter</taxon>
    </lineage>
</organism>
<reference evidence="3" key="2">
    <citation type="submission" date="2010-07" db="EMBL/GenBank/DDBJ databases">
        <title>Complete genome sequence of Arthrobacter arilaitensis (strain DSM 16368 / CIP 108037 / JCM 13566 / Re117).</title>
        <authorList>
            <person name="Genoscope."/>
        </authorList>
    </citation>
    <scope>NUCLEOTIDE SEQUENCE [LARGE SCALE GENOMIC DNA]</scope>
    <source>
        <strain evidence="3">DSM 16368 / CIP 108037 / IAM 15318 / JCM 13566 / Re117</strain>
    </source>
</reference>
<feature type="region of interest" description="Disordered" evidence="1">
    <location>
        <begin position="111"/>
        <end position="137"/>
    </location>
</feature>
<name>A0ABM9Q0F8_GLUAR</name>
<evidence type="ECO:0000256" key="1">
    <source>
        <dbReference type="SAM" id="MobiDB-lite"/>
    </source>
</evidence>
<evidence type="ECO:0000313" key="3">
    <source>
        <dbReference type="Proteomes" id="UP000006878"/>
    </source>
</evidence>
<keyword evidence="3" id="KW-1185">Reference proteome</keyword>
<gene>
    <name evidence="2" type="ordered locus">AARI_29970</name>
</gene>
<sequence length="137" mass="15024">MLRLRGGALHLTRVQGALASQRDRATLEAADHRRIGPVDPAQTYRKVPTMSDAATRILEQLQAQNDLRMQAANDIAQAVAARVEAEQQLDQAKAAEKQAFTAALKKGWTQTELNKIGAPSRRRPRKKTSETTPAAES</sequence>